<organism evidence="2 3">
    <name type="scientific">Rhizobium freirei PRF 81</name>
    <dbReference type="NCBI Taxonomy" id="363754"/>
    <lineage>
        <taxon>Bacteria</taxon>
        <taxon>Pseudomonadati</taxon>
        <taxon>Pseudomonadota</taxon>
        <taxon>Alphaproteobacteria</taxon>
        <taxon>Hyphomicrobiales</taxon>
        <taxon>Rhizobiaceae</taxon>
        <taxon>Rhizobium/Agrobacterium group</taxon>
        <taxon>Rhizobium</taxon>
    </lineage>
</organism>
<dbReference type="CDD" id="cd03202">
    <property type="entry name" value="GST_C_etherase_LigE"/>
    <property type="match status" value="1"/>
</dbReference>
<evidence type="ECO:0000313" key="2">
    <source>
        <dbReference type="EMBL" id="ENN85397.1"/>
    </source>
</evidence>
<dbReference type="Proteomes" id="UP000012429">
    <property type="component" value="Unassembled WGS sequence"/>
</dbReference>
<feature type="domain" description="GST N-terminal" evidence="1">
    <location>
        <begin position="8"/>
        <end position="84"/>
    </location>
</feature>
<sequence length="236" mass="26501">MGMVLYELAGREDDQLFSPHCWKVRMALAHKGLTAESRPWRFTEKDAIAFSGQGHVPVLVDGTETVSDSWRIAQYLEVRYPDTPSLFGGDAAVQLAAFVNAWADKTLLPLIARIILRDIHDCLAPVDQAYFRTSREKRFGESLEAVVADRMAHLAALRSALSPLRYVLRERAYLSGPEPAYADYCVFGMFMWARCSSPAELLEADDPVFHWRDRLLDAFGGLARYAPHVPAEGARQ</sequence>
<dbReference type="Pfam" id="PF22041">
    <property type="entry name" value="GST_C_7"/>
    <property type="match status" value="1"/>
</dbReference>
<dbReference type="InterPro" id="IPR036282">
    <property type="entry name" value="Glutathione-S-Trfase_C_sf"/>
</dbReference>
<dbReference type="Pfam" id="PF13417">
    <property type="entry name" value="GST_N_3"/>
    <property type="match status" value="1"/>
</dbReference>
<dbReference type="Gene3D" id="3.40.30.10">
    <property type="entry name" value="Glutaredoxin"/>
    <property type="match status" value="1"/>
</dbReference>
<dbReference type="InterPro" id="IPR004045">
    <property type="entry name" value="Glutathione_S-Trfase_N"/>
</dbReference>
<dbReference type="InterPro" id="IPR054416">
    <property type="entry name" value="GST_UstS-like_C"/>
</dbReference>
<accession>N6V2S1</accession>
<dbReference type="GO" id="GO:0004364">
    <property type="term" value="F:glutathione transferase activity"/>
    <property type="evidence" value="ECO:0007669"/>
    <property type="project" value="TreeGrafter"/>
</dbReference>
<protein>
    <submittedName>
        <fullName evidence="2">Glutathione S-transferase</fullName>
    </submittedName>
</protein>
<proteinExistence type="predicted"/>
<dbReference type="STRING" id="363754.RHSP_52700"/>
<dbReference type="PANTHER" id="PTHR42673">
    <property type="entry name" value="MALEYLACETOACETATE ISOMERASE"/>
    <property type="match status" value="1"/>
</dbReference>
<dbReference type="AlphaFoldDB" id="N6V2S1"/>
<dbReference type="EMBL" id="AQHN01000084">
    <property type="protein sequence ID" value="ENN85397.1"/>
    <property type="molecule type" value="Genomic_DNA"/>
</dbReference>
<dbReference type="RefSeq" id="WP_004125494.1">
    <property type="nucleotide sequence ID" value="NZ_AQHN01000084.1"/>
</dbReference>
<dbReference type="GO" id="GO:0016034">
    <property type="term" value="F:maleylacetoacetate isomerase activity"/>
    <property type="evidence" value="ECO:0007669"/>
    <property type="project" value="TreeGrafter"/>
</dbReference>
<keyword evidence="3" id="KW-1185">Reference proteome</keyword>
<dbReference type="Gene3D" id="1.20.1050.10">
    <property type="match status" value="1"/>
</dbReference>
<dbReference type="GO" id="GO:0006559">
    <property type="term" value="P:L-phenylalanine catabolic process"/>
    <property type="evidence" value="ECO:0007669"/>
    <property type="project" value="TreeGrafter"/>
</dbReference>
<dbReference type="InterPro" id="IPR036249">
    <property type="entry name" value="Thioredoxin-like_sf"/>
</dbReference>
<gene>
    <name evidence="2" type="ORF">RHSP_52700</name>
</gene>
<comment type="caution">
    <text evidence="2">The sequence shown here is derived from an EMBL/GenBank/DDBJ whole genome shotgun (WGS) entry which is preliminary data.</text>
</comment>
<dbReference type="GO" id="GO:0006749">
    <property type="term" value="P:glutathione metabolic process"/>
    <property type="evidence" value="ECO:0007669"/>
    <property type="project" value="TreeGrafter"/>
</dbReference>
<keyword evidence="2" id="KW-0808">Transferase</keyword>
<dbReference type="PROSITE" id="PS50404">
    <property type="entry name" value="GST_NTER"/>
    <property type="match status" value="1"/>
</dbReference>
<dbReference type="OrthoDB" id="508035at2"/>
<dbReference type="PATRIC" id="fig|363754.4.peg.5491"/>
<dbReference type="PANTHER" id="PTHR42673:SF4">
    <property type="entry name" value="MALEYLACETOACETATE ISOMERASE"/>
    <property type="match status" value="1"/>
</dbReference>
<evidence type="ECO:0000313" key="3">
    <source>
        <dbReference type="Proteomes" id="UP000012429"/>
    </source>
</evidence>
<name>N6V2S1_9HYPH</name>
<evidence type="ECO:0000259" key="1">
    <source>
        <dbReference type="PROSITE" id="PS50404"/>
    </source>
</evidence>
<dbReference type="SUPFAM" id="SSF52833">
    <property type="entry name" value="Thioredoxin-like"/>
    <property type="match status" value="1"/>
</dbReference>
<reference evidence="2 3" key="1">
    <citation type="journal article" date="2012" name="BMC Genomics">
        <title>Genomic basis of broad host range and environmental adaptability of Rhizobium tropici CIAT 899 and Rhizobium sp. PRF 81 which are used in inoculants for common bean (Phaseolus vulgaris L.).</title>
        <authorList>
            <person name="Ormeno-Orrillo E."/>
            <person name="Menna P."/>
            <person name="Almeida L.G."/>
            <person name="Ollero F.J."/>
            <person name="Nicolas M.F."/>
            <person name="Pains Rodrigues E."/>
            <person name="Shigueyoshi Nakatani A."/>
            <person name="Silva Batista J.S."/>
            <person name="Oliveira Chueire L.M."/>
            <person name="Souza R.C."/>
            <person name="Ribeiro Vasconcelos A.T."/>
            <person name="Megias M."/>
            <person name="Hungria M."/>
            <person name="Martinez-Romero E."/>
        </authorList>
    </citation>
    <scope>NUCLEOTIDE SEQUENCE [LARGE SCALE GENOMIC DNA]</scope>
    <source>
        <strain evidence="2 3">PRF 81</strain>
    </source>
</reference>
<dbReference type="SUPFAM" id="SSF47616">
    <property type="entry name" value="GST C-terminal domain-like"/>
    <property type="match status" value="1"/>
</dbReference>